<organism evidence="1">
    <name type="scientific">viral metagenome</name>
    <dbReference type="NCBI Taxonomy" id="1070528"/>
    <lineage>
        <taxon>unclassified sequences</taxon>
        <taxon>metagenomes</taxon>
        <taxon>organismal metagenomes</taxon>
    </lineage>
</organism>
<dbReference type="AlphaFoldDB" id="A0A6C0BXW9"/>
<name>A0A6C0BXW9_9ZZZZ</name>
<dbReference type="EMBL" id="MN739292">
    <property type="protein sequence ID" value="QHS97275.1"/>
    <property type="molecule type" value="Genomic_DNA"/>
</dbReference>
<sequence length="155" mass="18604">MFLCIDNKTYKPNSIIFSQKIKNNVLSNGYFYKMYYSDSYFTSNGFLFLFDLLDVSVENYFNRIKCTFCKNKNKEILYFIKKLEQKIISDFNFNYNLKPVFRIDDQLRNEYIKIFSDNKIQKGKLKKLNILLKISGIWTSDKECGLTFRFLVNNN</sequence>
<reference evidence="1" key="1">
    <citation type="journal article" date="2020" name="Nature">
        <title>Giant virus diversity and host interactions through global metagenomics.</title>
        <authorList>
            <person name="Schulz F."/>
            <person name="Roux S."/>
            <person name="Paez-Espino D."/>
            <person name="Jungbluth S."/>
            <person name="Walsh D.A."/>
            <person name="Denef V.J."/>
            <person name="McMahon K.D."/>
            <person name="Konstantinidis K.T."/>
            <person name="Eloe-Fadrosh E.A."/>
            <person name="Kyrpides N.C."/>
            <person name="Woyke T."/>
        </authorList>
    </citation>
    <scope>NUCLEOTIDE SEQUENCE</scope>
    <source>
        <strain evidence="1">GVMAG-M-3300020169-51</strain>
    </source>
</reference>
<proteinExistence type="predicted"/>
<protein>
    <submittedName>
        <fullName evidence="1">Uncharacterized protein</fullName>
    </submittedName>
</protein>
<accession>A0A6C0BXW9</accession>
<evidence type="ECO:0000313" key="1">
    <source>
        <dbReference type="EMBL" id="QHS97275.1"/>
    </source>
</evidence>